<dbReference type="InterPro" id="IPR016181">
    <property type="entry name" value="Acyl_CoA_acyltransferase"/>
</dbReference>
<dbReference type="PROSITE" id="PS51186">
    <property type="entry name" value="GNAT"/>
    <property type="match status" value="1"/>
</dbReference>
<feature type="domain" description="N-acetyltransferase" evidence="1">
    <location>
        <begin position="3"/>
        <end position="152"/>
    </location>
</feature>
<proteinExistence type="predicted"/>
<keyword evidence="4" id="KW-1185">Reference proteome</keyword>
<dbReference type="RefSeq" id="WP_028975843.1">
    <property type="nucleotide sequence ID" value="NZ_AP021853.1"/>
</dbReference>
<reference evidence="2 5" key="2">
    <citation type="submission" date="2019-09" db="EMBL/GenBank/DDBJ databases">
        <title>Complete genome sequence of Sporolactobacillus terrae 70-3.</title>
        <authorList>
            <person name="Tanaka N."/>
            <person name="Shiwa Y."/>
            <person name="Fujita N."/>
            <person name="Tanasupawat S."/>
        </authorList>
    </citation>
    <scope>NUCLEOTIDE SEQUENCE [LARGE SCALE GENOMIC DNA]</scope>
    <source>
        <strain evidence="2 5">70-3</strain>
    </source>
</reference>
<evidence type="ECO:0000313" key="2">
    <source>
        <dbReference type="EMBL" id="BBN99729.1"/>
    </source>
</evidence>
<dbReference type="Proteomes" id="UP000326951">
    <property type="component" value="Chromosome"/>
</dbReference>
<dbReference type="PANTHER" id="PTHR43415:SF3">
    <property type="entry name" value="GNAT-FAMILY ACETYLTRANSFERASE"/>
    <property type="match status" value="1"/>
</dbReference>
<dbReference type="Proteomes" id="UP000285882">
    <property type="component" value="Chromosome"/>
</dbReference>
<dbReference type="EMBL" id="AP021853">
    <property type="protein sequence ID" value="BBN99729.1"/>
    <property type="molecule type" value="Genomic_DNA"/>
</dbReference>
<accession>A0A410DB20</accession>
<evidence type="ECO:0000313" key="5">
    <source>
        <dbReference type="Proteomes" id="UP000326951"/>
    </source>
</evidence>
<dbReference type="GO" id="GO:0016747">
    <property type="term" value="F:acyltransferase activity, transferring groups other than amino-acyl groups"/>
    <property type="evidence" value="ECO:0007669"/>
    <property type="project" value="InterPro"/>
</dbReference>
<reference evidence="3 4" key="1">
    <citation type="submission" date="2018-01" db="EMBL/GenBank/DDBJ databases">
        <title>Complete genome sequencing of Sporolactobacillus terrae DLG3.</title>
        <authorList>
            <person name="Nam Y.-D."/>
            <person name="Kang J."/>
            <person name="Chung W.-H."/>
        </authorList>
    </citation>
    <scope>NUCLEOTIDE SEQUENCE [LARGE SCALE GENOMIC DNA]</scope>
    <source>
        <strain evidence="3 4">DLG3</strain>
    </source>
</reference>
<dbReference type="InterPro" id="IPR000182">
    <property type="entry name" value="GNAT_dom"/>
</dbReference>
<dbReference type="STRING" id="1449983.GCA_000647835_01797"/>
<dbReference type="SUPFAM" id="SSF55729">
    <property type="entry name" value="Acyl-CoA N-acyltransferases (Nat)"/>
    <property type="match status" value="1"/>
</dbReference>
<dbReference type="AlphaFoldDB" id="A0A410DB20"/>
<gene>
    <name evidence="3" type="ORF">C0674_12275</name>
    <name evidence="2" type="ORF">St703_24340</name>
</gene>
<name>A0A410DB20_9BACL</name>
<dbReference type="PANTHER" id="PTHR43415">
    <property type="entry name" value="SPERMIDINE N(1)-ACETYLTRANSFERASE"/>
    <property type="match status" value="1"/>
</dbReference>
<keyword evidence="2" id="KW-0808">Transferase</keyword>
<dbReference type="Gene3D" id="3.40.630.30">
    <property type="match status" value="1"/>
</dbReference>
<evidence type="ECO:0000259" key="1">
    <source>
        <dbReference type="PROSITE" id="PS51186"/>
    </source>
</evidence>
<sequence>MKNRIERMTQEQAEEIAFHWHYEGEYSFYDMEADEEDLQELLSAEARGDAYYSVIQGQELVGFFCFFLVSNQTIEIGLGMKPELTGKGKGQQFVEAGIQYIISKSRPDHLTLSVATFNQRAIKVYKKAGFVEEGSFLQETNGGRYPFLKMNYCCKER</sequence>
<protein>
    <submittedName>
        <fullName evidence="2">N-acetyltransferase</fullName>
    </submittedName>
</protein>
<dbReference type="EMBL" id="CP025688">
    <property type="protein sequence ID" value="QAA23319.1"/>
    <property type="molecule type" value="Genomic_DNA"/>
</dbReference>
<organism evidence="2 5">
    <name type="scientific">Sporolactobacillus terrae</name>
    <dbReference type="NCBI Taxonomy" id="269673"/>
    <lineage>
        <taxon>Bacteria</taxon>
        <taxon>Bacillati</taxon>
        <taxon>Bacillota</taxon>
        <taxon>Bacilli</taxon>
        <taxon>Bacillales</taxon>
        <taxon>Sporolactobacillaceae</taxon>
        <taxon>Sporolactobacillus</taxon>
    </lineage>
</organism>
<evidence type="ECO:0000313" key="3">
    <source>
        <dbReference type="EMBL" id="QAA23319.1"/>
    </source>
</evidence>
<dbReference type="Pfam" id="PF00583">
    <property type="entry name" value="Acetyltransf_1"/>
    <property type="match status" value="1"/>
</dbReference>
<evidence type="ECO:0000313" key="4">
    <source>
        <dbReference type="Proteomes" id="UP000285882"/>
    </source>
</evidence>